<protein>
    <submittedName>
        <fullName evidence="2">Uncharacterized protein</fullName>
    </submittedName>
</protein>
<dbReference type="EMBL" id="GBRH01234223">
    <property type="protein sequence ID" value="JAD63672.1"/>
    <property type="molecule type" value="Transcribed_RNA"/>
</dbReference>
<name>A0A0A9BWP6_ARUDO</name>
<feature type="region of interest" description="Disordered" evidence="1">
    <location>
        <begin position="38"/>
        <end position="57"/>
    </location>
</feature>
<sequence>MEEGNGKVREVAALAAMCTKLSGEDRPTMREVEMKLENLRAKKKPAPRNLSLQPVTR</sequence>
<organism evidence="2">
    <name type="scientific">Arundo donax</name>
    <name type="common">Giant reed</name>
    <name type="synonym">Donax arundinaceus</name>
    <dbReference type="NCBI Taxonomy" id="35708"/>
    <lineage>
        <taxon>Eukaryota</taxon>
        <taxon>Viridiplantae</taxon>
        <taxon>Streptophyta</taxon>
        <taxon>Embryophyta</taxon>
        <taxon>Tracheophyta</taxon>
        <taxon>Spermatophyta</taxon>
        <taxon>Magnoliopsida</taxon>
        <taxon>Liliopsida</taxon>
        <taxon>Poales</taxon>
        <taxon>Poaceae</taxon>
        <taxon>PACMAD clade</taxon>
        <taxon>Arundinoideae</taxon>
        <taxon>Arundineae</taxon>
        <taxon>Arundo</taxon>
    </lineage>
</organism>
<reference evidence="2" key="1">
    <citation type="submission" date="2014-09" db="EMBL/GenBank/DDBJ databases">
        <authorList>
            <person name="Magalhaes I.L.F."/>
            <person name="Oliveira U."/>
            <person name="Santos F.R."/>
            <person name="Vidigal T.H.D.A."/>
            <person name="Brescovit A.D."/>
            <person name="Santos A.J."/>
        </authorList>
    </citation>
    <scope>NUCLEOTIDE SEQUENCE</scope>
    <source>
        <tissue evidence="2">Shoot tissue taken approximately 20 cm above the soil surface</tissue>
    </source>
</reference>
<evidence type="ECO:0000313" key="2">
    <source>
        <dbReference type="EMBL" id="JAD63672.1"/>
    </source>
</evidence>
<evidence type="ECO:0000256" key="1">
    <source>
        <dbReference type="SAM" id="MobiDB-lite"/>
    </source>
</evidence>
<accession>A0A0A9BWP6</accession>
<dbReference type="AlphaFoldDB" id="A0A0A9BWP6"/>
<proteinExistence type="predicted"/>
<reference evidence="2" key="2">
    <citation type="journal article" date="2015" name="Data Brief">
        <title>Shoot transcriptome of the giant reed, Arundo donax.</title>
        <authorList>
            <person name="Barrero R.A."/>
            <person name="Guerrero F.D."/>
            <person name="Moolhuijzen P."/>
            <person name="Goolsby J.A."/>
            <person name="Tidwell J."/>
            <person name="Bellgard S.E."/>
            <person name="Bellgard M.I."/>
        </authorList>
    </citation>
    <scope>NUCLEOTIDE SEQUENCE</scope>
    <source>
        <tissue evidence="2">Shoot tissue taken approximately 20 cm above the soil surface</tissue>
    </source>
</reference>